<dbReference type="Proteomes" id="UP000054495">
    <property type="component" value="Unassembled WGS sequence"/>
</dbReference>
<feature type="compositionally biased region" description="Basic residues" evidence="1">
    <location>
        <begin position="130"/>
        <end position="139"/>
    </location>
</feature>
<organism evidence="2 3">
    <name type="scientific">Ancylostoma ceylanicum</name>
    <dbReference type="NCBI Taxonomy" id="53326"/>
    <lineage>
        <taxon>Eukaryota</taxon>
        <taxon>Metazoa</taxon>
        <taxon>Ecdysozoa</taxon>
        <taxon>Nematoda</taxon>
        <taxon>Chromadorea</taxon>
        <taxon>Rhabditida</taxon>
        <taxon>Rhabditina</taxon>
        <taxon>Rhabditomorpha</taxon>
        <taxon>Strongyloidea</taxon>
        <taxon>Ancylostomatidae</taxon>
        <taxon>Ancylostomatinae</taxon>
        <taxon>Ancylostoma</taxon>
    </lineage>
</organism>
<keyword evidence="3" id="KW-1185">Reference proteome</keyword>
<evidence type="ECO:0000313" key="2">
    <source>
        <dbReference type="EMBL" id="EPB67470.1"/>
    </source>
</evidence>
<gene>
    <name evidence="2" type="ORF">ANCCEY_13436</name>
</gene>
<feature type="region of interest" description="Disordered" evidence="1">
    <location>
        <begin position="116"/>
        <end position="139"/>
    </location>
</feature>
<proteinExistence type="predicted"/>
<evidence type="ECO:0000256" key="1">
    <source>
        <dbReference type="SAM" id="MobiDB-lite"/>
    </source>
</evidence>
<dbReference type="EMBL" id="KE125666">
    <property type="protein sequence ID" value="EPB67470.1"/>
    <property type="molecule type" value="Genomic_DNA"/>
</dbReference>
<evidence type="ECO:0000313" key="3">
    <source>
        <dbReference type="Proteomes" id="UP000054495"/>
    </source>
</evidence>
<accession>A0A0D6L700</accession>
<sequence>MPAHMGPPVLARGILARVLLQSGCHQFELKRVDPTPRAEYEEQASEYWYFITLTPEGDEEQPQHNNVTLTSMAIGNMPNPGIFFVRGDYVTNYNEISNRRINEKAGKTAMKTYKVQNPARSPNRPPQLISRKKLSHKNA</sequence>
<reference evidence="2 3" key="1">
    <citation type="submission" date="2013-05" db="EMBL/GenBank/DDBJ databases">
        <title>Draft genome of the parasitic nematode Anyclostoma ceylanicum.</title>
        <authorList>
            <person name="Mitreva M."/>
        </authorList>
    </citation>
    <scope>NUCLEOTIDE SEQUENCE [LARGE SCALE GENOMIC DNA]</scope>
</reference>
<name>A0A0D6L700_9BILA</name>
<dbReference type="AlphaFoldDB" id="A0A0D6L700"/>
<protein>
    <submittedName>
        <fullName evidence="2">Uncharacterized protein</fullName>
    </submittedName>
</protein>